<dbReference type="Proteomes" id="UP000314294">
    <property type="component" value="Unassembled WGS sequence"/>
</dbReference>
<feature type="region of interest" description="Disordered" evidence="1">
    <location>
        <begin position="49"/>
        <end position="74"/>
    </location>
</feature>
<proteinExistence type="predicted"/>
<dbReference type="AlphaFoldDB" id="A0A4Z2FH78"/>
<keyword evidence="3" id="KW-1185">Reference proteome</keyword>
<name>A0A4Z2FH78_9TELE</name>
<evidence type="ECO:0000313" key="2">
    <source>
        <dbReference type="EMBL" id="TNN40134.1"/>
    </source>
</evidence>
<accession>A0A4Z2FH78</accession>
<comment type="caution">
    <text evidence="2">The sequence shown here is derived from an EMBL/GenBank/DDBJ whole genome shotgun (WGS) entry which is preliminary data.</text>
</comment>
<evidence type="ECO:0000313" key="3">
    <source>
        <dbReference type="Proteomes" id="UP000314294"/>
    </source>
</evidence>
<organism evidence="2 3">
    <name type="scientific">Liparis tanakae</name>
    <name type="common">Tanaka's snailfish</name>
    <dbReference type="NCBI Taxonomy" id="230148"/>
    <lineage>
        <taxon>Eukaryota</taxon>
        <taxon>Metazoa</taxon>
        <taxon>Chordata</taxon>
        <taxon>Craniata</taxon>
        <taxon>Vertebrata</taxon>
        <taxon>Euteleostomi</taxon>
        <taxon>Actinopterygii</taxon>
        <taxon>Neopterygii</taxon>
        <taxon>Teleostei</taxon>
        <taxon>Neoteleostei</taxon>
        <taxon>Acanthomorphata</taxon>
        <taxon>Eupercaria</taxon>
        <taxon>Perciformes</taxon>
        <taxon>Cottioidei</taxon>
        <taxon>Cottales</taxon>
        <taxon>Liparidae</taxon>
        <taxon>Liparis</taxon>
    </lineage>
</organism>
<feature type="compositionally biased region" description="Basic and acidic residues" evidence="1">
    <location>
        <begin position="52"/>
        <end position="67"/>
    </location>
</feature>
<reference evidence="2 3" key="1">
    <citation type="submission" date="2019-03" db="EMBL/GenBank/DDBJ databases">
        <title>First draft genome of Liparis tanakae, snailfish: a comprehensive survey of snailfish specific genes.</title>
        <authorList>
            <person name="Kim W."/>
            <person name="Song I."/>
            <person name="Jeong J.-H."/>
            <person name="Kim D."/>
            <person name="Kim S."/>
            <person name="Ryu S."/>
            <person name="Song J.Y."/>
            <person name="Lee S.K."/>
        </authorList>
    </citation>
    <scope>NUCLEOTIDE SEQUENCE [LARGE SCALE GENOMIC DNA]</scope>
    <source>
        <tissue evidence="2">Muscle</tissue>
    </source>
</reference>
<gene>
    <name evidence="2" type="ORF">EYF80_049693</name>
</gene>
<protein>
    <submittedName>
        <fullName evidence="2">Uncharacterized protein</fullName>
    </submittedName>
</protein>
<evidence type="ECO:0000256" key="1">
    <source>
        <dbReference type="SAM" id="MobiDB-lite"/>
    </source>
</evidence>
<dbReference type="EMBL" id="SRLO01001215">
    <property type="protein sequence ID" value="TNN40134.1"/>
    <property type="molecule type" value="Genomic_DNA"/>
</dbReference>
<sequence length="162" mass="17619">MALTTASFMGLPPLSRTQASLPFVFSSGVVQQGAGEACKALALGFIQRRQKRDGQGKRDRPTREERQWSSSGKLQAAADSLWRLTACTTKPPSCFSNASTTAGALPFFPGPASIACRMRSRGTGRGSPPPYDTTRLMPFTCSTSNQLRPATWWKCSPARQFR</sequence>